<dbReference type="STRING" id="154981.AKJ29_12835"/>
<keyword evidence="2" id="KW-1185">Reference proteome</keyword>
<dbReference type="Proteomes" id="UP000050471">
    <property type="component" value="Unassembled WGS sequence"/>
</dbReference>
<dbReference type="EMBL" id="LKBA01000006">
    <property type="protein sequence ID" value="KPN63522.1"/>
    <property type="molecule type" value="Genomic_DNA"/>
</dbReference>
<proteinExistence type="predicted"/>
<evidence type="ECO:0000313" key="2">
    <source>
        <dbReference type="Proteomes" id="UP000050471"/>
    </source>
</evidence>
<gene>
    <name evidence="1" type="ORF">AKJ29_12835</name>
</gene>
<protein>
    <submittedName>
        <fullName evidence="1">Uncharacterized protein</fullName>
    </submittedName>
</protein>
<organism evidence="1 2">
    <name type="scientific">Aliiroseovarius crassostreae</name>
    <dbReference type="NCBI Taxonomy" id="154981"/>
    <lineage>
        <taxon>Bacteria</taxon>
        <taxon>Pseudomonadati</taxon>
        <taxon>Pseudomonadota</taxon>
        <taxon>Alphaproteobacteria</taxon>
        <taxon>Rhodobacterales</taxon>
        <taxon>Paracoccaceae</taxon>
        <taxon>Aliiroseovarius</taxon>
    </lineage>
</organism>
<reference evidence="1 2" key="1">
    <citation type="submission" date="2015-09" db="EMBL/GenBank/DDBJ databases">
        <title>Draft genome sequence of Aliiroseovarius crassostreae CV919-312TSm, the causative agent of Roseovarius Oyster Disease (formerly Juvenile Oyster Disease).</title>
        <authorList>
            <person name="Kessner L."/>
            <person name="Spinard E."/>
            <person name="Nelson D."/>
        </authorList>
    </citation>
    <scope>NUCLEOTIDE SEQUENCE [LARGE SCALE GENOMIC DNA]</scope>
    <source>
        <strain evidence="1 2">CV919-312</strain>
    </source>
</reference>
<evidence type="ECO:0000313" key="1">
    <source>
        <dbReference type="EMBL" id="KPN63522.1"/>
    </source>
</evidence>
<dbReference type="AlphaFoldDB" id="A0A0P7I346"/>
<sequence length="130" mass="14668">MLLLATMKHKKTDHGILFAPMKNICVPVDAPAASRLNSGEERDGDLTELNLNTRDFGLLFSSGWARAVNDRLGILIDDYEDERIEDREKLLDLITLSEVFAENTGEKIFRKLAELAGVAVSRKNSIHFYF</sequence>
<name>A0A0P7I346_9RHOB</name>
<comment type="caution">
    <text evidence="1">The sequence shown here is derived from an EMBL/GenBank/DDBJ whole genome shotgun (WGS) entry which is preliminary data.</text>
</comment>
<accession>A0A0P7I346</accession>